<comment type="caution">
    <text evidence="2">The sequence shown here is derived from an EMBL/GenBank/DDBJ whole genome shotgun (WGS) entry which is preliminary data.</text>
</comment>
<evidence type="ECO:0008006" key="4">
    <source>
        <dbReference type="Google" id="ProtNLM"/>
    </source>
</evidence>
<reference evidence="2" key="1">
    <citation type="submission" date="2020-05" db="EMBL/GenBank/DDBJ databases">
        <title>Mycena genomes resolve the evolution of fungal bioluminescence.</title>
        <authorList>
            <person name="Tsai I.J."/>
        </authorList>
    </citation>
    <scope>NUCLEOTIDE SEQUENCE</scope>
    <source>
        <strain evidence="2">160909Yilan</strain>
    </source>
</reference>
<dbReference type="AlphaFoldDB" id="A0A8H6XVJ6"/>
<accession>A0A8H6XVJ6</accession>
<dbReference type="Proteomes" id="UP000623467">
    <property type="component" value="Unassembled WGS sequence"/>
</dbReference>
<dbReference type="SUPFAM" id="SSF89372">
    <property type="entry name" value="Fucose-specific lectin"/>
    <property type="match status" value="1"/>
</dbReference>
<feature type="signal peptide" evidence="1">
    <location>
        <begin position="1"/>
        <end position="19"/>
    </location>
</feature>
<dbReference type="EMBL" id="JACAZH010000017">
    <property type="protein sequence ID" value="KAF7347957.1"/>
    <property type="molecule type" value="Genomic_DNA"/>
</dbReference>
<sequence length="193" mass="20449">MLLLLGIVAALASSTIARAAVPTPDFSKIFPAGPIAVVQVPSGDTRLFFQSSNASIELISINGPFLTGTIYDREMLVPAGEAVLGTPIAVVASTTTTFNGIRLYFVSPSNILSEYIFDINTGWSGGPSCVDCMTVENFVVNPGNHVLYAMWNTAPTAENPITIRVGFTGAGAPEGLTEAEWDDVHGWRLAELD</sequence>
<dbReference type="OrthoDB" id="407298at2759"/>
<keyword evidence="1" id="KW-0732">Signal</keyword>
<evidence type="ECO:0000313" key="3">
    <source>
        <dbReference type="Proteomes" id="UP000623467"/>
    </source>
</evidence>
<gene>
    <name evidence="2" type="ORF">MSAN_01747800</name>
</gene>
<evidence type="ECO:0000313" key="2">
    <source>
        <dbReference type="EMBL" id="KAF7347957.1"/>
    </source>
</evidence>
<proteinExistence type="predicted"/>
<keyword evidence="3" id="KW-1185">Reference proteome</keyword>
<organism evidence="2 3">
    <name type="scientific">Mycena sanguinolenta</name>
    <dbReference type="NCBI Taxonomy" id="230812"/>
    <lineage>
        <taxon>Eukaryota</taxon>
        <taxon>Fungi</taxon>
        <taxon>Dikarya</taxon>
        <taxon>Basidiomycota</taxon>
        <taxon>Agaricomycotina</taxon>
        <taxon>Agaricomycetes</taxon>
        <taxon>Agaricomycetidae</taxon>
        <taxon>Agaricales</taxon>
        <taxon>Marasmiineae</taxon>
        <taxon>Mycenaceae</taxon>
        <taxon>Mycena</taxon>
    </lineage>
</organism>
<evidence type="ECO:0000256" key="1">
    <source>
        <dbReference type="SAM" id="SignalP"/>
    </source>
</evidence>
<feature type="chain" id="PRO_5034105243" description="Fucose-specific lectin" evidence="1">
    <location>
        <begin position="20"/>
        <end position="193"/>
    </location>
</feature>
<name>A0A8H6XVJ6_9AGAR</name>
<dbReference type="Gene3D" id="2.120.10.70">
    <property type="entry name" value="Fucose-specific lectin"/>
    <property type="match status" value="1"/>
</dbReference>
<protein>
    <recommendedName>
        <fullName evidence="4">Fucose-specific lectin</fullName>
    </recommendedName>
</protein>